<dbReference type="AlphaFoldDB" id="A0A1Y2FLG7"/>
<proteinExistence type="predicted"/>
<sequence>MLRPPVSRRASWCLRRPGPLSQSCRRSSCPSPRRGGEQLLGSLSFAAVCRAVDGDKRVSALPSTTALLQHPLRGMGSSLHAPPRARCARAQLRWASSRGLSCSNDRRDCTRYFSRSVGLPKEGSSKERQLPITRGLGDRKAPLLACSRGVADVGCYRR</sequence>
<protein>
    <submittedName>
        <fullName evidence="1">Uncharacterized protein</fullName>
    </submittedName>
</protein>
<dbReference type="InParanoid" id="A0A1Y2FLG7"/>
<reference evidence="1 2" key="1">
    <citation type="submission" date="2016-07" db="EMBL/GenBank/DDBJ databases">
        <title>Pervasive Adenine N6-methylation of Active Genes in Fungi.</title>
        <authorList>
            <consortium name="DOE Joint Genome Institute"/>
            <person name="Mondo S.J."/>
            <person name="Dannebaum R.O."/>
            <person name="Kuo R.C."/>
            <person name="Labutti K."/>
            <person name="Haridas S."/>
            <person name="Kuo A."/>
            <person name="Salamov A."/>
            <person name="Ahrendt S.R."/>
            <person name="Lipzen A."/>
            <person name="Sullivan W."/>
            <person name="Andreopoulos W.B."/>
            <person name="Clum A."/>
            <person name="Lindquist E."/>
            <person name="Daum C."/>
            <person name="Ramamoorthy G.K."/>
            <person name="Gryganskyi A."/>
            <person name="Culley D."/>
            <person name="Magnuson J.K."/>
            <person name="James T.Y."/>
            <person name="O'Malley M.A."/>
            <person name="Stajich J.E."/>
            <person name="Spatafora J.W."/>
            <person name="Visel A."/>
            <person name="Grigoriev I.V."/>
        </authorList>
    </citation>
    <scope>NUCLEOTIDE SEQUENCE [LARGE SCALE GENOMIC DNA]</scope>
    <source>
        <strain evidence="1 2">62-1032</strain>
    </source>
</reference>
<dbReference type="Proteomes" id="UP000193467">
    <property type="component" value="Unassembled WGS sequence"/>
</dbReference>
<organism evidence="1 2">
    <name type="scientific">Leucosporidium creatinivorum</name>
    <dbReference type="NCBI Taxonomy" id="106004"/>
    <lineage>
        <taxon>Eukaryota</taxon>
        <taxon>Fungi</taxon>
        <taxon>Dikarya</taxon>
        <taxon>Basidiomycota</taxon>
        <taxon>Pucciniomycotina</taxon>
        <taxon>Microbotryomycetes</taxon>
        <taxon>Leucosporidiales</taxon>
        <taxon>Leucosporidium</taxon>
    </lineage>
</organism>
<dbReference type="EMBL" id="MCGR01000018">
    <property type="protein sequence ID" value="ORY84194.1"/>
    <property type="molecule type" value="Genomic_DNA"/>
</dbReference>
<evidence type="ECO:0000313" key="2">
    <source>
        <dbReference type="Proteomes" id="UP000193467"/>
    </source>
</evidence>
<accession>A0A1Y2FLG7</accession>
<gene>
    <name evidence="1" type="ORF">BCR35DRAFT_303290</name>
</gene>
<keyword evidence="2" id="KW-1185">Reference proteome</keyword>
<evidence type="ECO:0000313" key="1">
    <source>
        <dbReference type="EMBL" id="ORY84194.1"/>
    </source>
</evidence>
<comment type="caution">
    <text evidence="1">The sequence shown here is derived from an EMBL/GenBank/DDBJ whole genome shotgun (WGS) entry which is preliminary data.</text>
</comment>
<name>A0A1Y2FLG7_9BASI</name>